<dbReference type="VEuPathDB" id="FungiDB:RhiirFUN_025461"/>
<gene>
    <name evidence="2" type="ORF">GLOINDRAFT_22090</name>
</gene>
<sequence>MTNDYLGVNLDDPTEMVDSIIKELCNSVSICISFNGSSSCIDGDGGVKQKFDSLDILTATQSIIHHSGKSVLLCVDEIMKNENHSNIISLLNNLYTPYQSLATKDKNFRFIITTLDAIRLWDIQKASGRQINWIPLRRIEFSESIELFNEVTKKLESDSRVSVIRKCISDCNGHPRMLEKFYELLSNTTALTTYVKLALLGEHVRLDTKVKVTVDKELSVKDLIASGVYINSVTKQADITKVIPTLTLESLETVEGGDAKTVAGILKNLFHVEDHFDLKSNDGKAFEKFHMNWEFLYRALHHRDKDDHEDRTEMGLHEIYGLCLPDPPSPNFRPMQNTEPNQPIQRGPSPYRPQPQSEEDGNIYDSRGNEIKDHLDKYMFVPTKSNNKGFEMVMFEEKANGGGYIAINIECKFS</sequence>
<dbReference type="InterPro" id="IPR027417">
    <property type="entry name" value="P-loop_NTPase"/>
</dbReference>
<accession>U9UNH0</accession>
<evidence type="ECO:0000256" key="1">
    <source>
        <dbReference type="SAM" id="MobiDB-lite"/>
    </source>
</evidence>
<dbReference type="EMBL" id="KI280442">
    <property type="protein sequence ID" value="ESA17136.1"/>
    <property type="molecule type" value="Genomic_DNA"/>
</dbReference>
<evidence type="ECO:0000313" key="2">
    <source>
        <dbReference type="EMBL" id="ESA17136.1"/>
    </source>
</evidence>
<protein>
    <submittedName>
        <fullName evidence="2">Uncharacterized protein</fullName>
    </submittedName>
</protein>
<name>U9UNH0_RHIID</name>
<reference evidence="2" key="1">
    <citation type="submission" date="2013-07" db="EMBL/GenBank/DDBJ databases">
        <title>The genome of an arbuscular mycorrhizal fungus provides insights into the evolution of the oldest plant symbiosis.</title>
        <authorList>
            <consortium name="DOE Joint Genome Institute"/>
            <person name="Tisserant E."/>
            <person name="Malbreil M."/>
            <person name="Kuo A."/>
            <person name="Kohler A."/>
            <person name="Symeonidi A."/>
            <person name="Balestrini R."/>
            <person name="Charron P."/>
            <person name="Duensing N."/>
            <person name="Frei-dit-Frey N."/>
            <person name="Gianinazzi-Pearson V."/>
            <person name="Gilbert B."/>
            <person name="Handa Y."/>
            <person name="Hijri M."/>
            <person name="Kaul R."/>
            <person name="Kawaguchi M."/>
            <person name="Krajinski F."/>
            <person name="Lammers P."/>
            <person name="Lapierre D."/>
            <person name="Masclaux F.G."/>
            <person name="Murat C."/>
            <person name="Morin E."/>
            <person name="Ndikumana S."/>
            <person name="Pagni M."/>
            <person name="Petitpierre D."/>
            <person name="Requena N."/>
            <person name="Rosikiewicz P."/>
            <person name="Riley R."/>
            <person name="Saito K."/>
            <person name="San Clemente H."/>
            <person name="Shapiro H."/>
            <person name="van Tuinen D."/>
            <person name="Becard G."/>
            <person name="Bonfante P."/>
            <person name="Paszkowski U."/>
            <person name="Shachar-Hill Y."/>
            <person name="Young J.P."/>
            <person name="Sanders I.R."/>
            <person name="Henrissat B."/>
            <person name="Rensing S.A."/>
            <person name="Grigoriev I.V."/>
            <person name="Corradi N."/>
            <person name="Roux C."/>
            <person name="Martin F."/>
        </authorList>
    </citation>
    <scope>NUCLEOTIDE SEQUENCE</scope>
    <source>
        <strain evidence="2">DAOM 197198</strain>
    </source>
</reference>
<feature type="region of interest" description="Disordered" evidence="1">
    <location>
        <begin position="327"/>
        <end position="368"/>
    </location>
</feature>
<dbReference type="AlphaFoldDB" id="U9UNH0"/>
<organism evidence="2">
    <name type="scientific">Rhizophagus irregularis (strain DAOM 181602 / DAOM 197198 / MUCL 43194)</name>
    <name type="common">Arbuscular mycorrhizal fungus</name>
    <name type="synonym">Glomus intraradices</name>
    <dbReference type="NCBI Taxonomy" id="747089"/>
    <lineage>
        <taxon>Eukaryota</taxon>
        <taxon>Fungi</taxon>
        <taxon>Fungi incertae sedis</taxon>
        <taxon>Mucoromycota</taxon>
        <taxon>Glomeromycotina</taxon>
        <taxon>Glomeromycetes</taxon>
        <taxon>Glomerales</taxon>
        <taxon>Glomeraceae</taxon>
        <taxon>Rhizophagus</taxon>
    </lineage>
</organism>
<proteinExistence type="predicted"/>
<feature type="compositionally biased region" description="Polar residues" evidence="1">
    <location>
        <begin position="334"/>
        <end position="344"/>
    </location>
</feature>
<dbReference type="SUPFAM" id="SSF52540">
    <property type="entry name" value="P-loop containing nucleoside triphosphate hydrolases"/>
    <property type="match status" value="1"/>
</dbReference>
<dbReference type="HOGENOM" id="CLU_664193_0_0_1"/>